<evidence type="ECO:0000313" key="3">
    <source>
        <dbReference type="Proteomes" id="UP000216885"/>
    </source>
</evidence>
<keyword evidence="3" id="KW-1185">Reference proteome</keyword>
<feature type="transmembrane region" description="Helical" evidence="1">
    <location>
        <begin position="64"/>
        <end position="81"/>
    </location>
</feature>
<comment type="caution">
    <text evidence="2">The sequence shown here is derived from an EMBL/GenBank/DDBJ whole genome shotgun (WGS) entry which is preliminary data.</text>
</comment>
<keyword evidence="1" id="KW-0812">Transmembrane</keyword>
<feature type="transmembrane region" description="Helical" evidence="1">
    <location>
        <begin position="101"/>
        <end position="125"/>
    </location>
</feature>
<evidence type="ECO:0000313" key="2">
    <source>
        <dbReference type="EMBL" id="OZI54403.1"/>
    </source>
</evidence>
<reference evidence="2 3" key="1">
    <citation type="submission" date="2017-05" db="EMBL/GenBank/DDBJ databases">
        <title>Complete and WGS of Bordetella genogroups.</title>
        <authorList>
            <person name="Spilker T."/>
            <person name="LiPuma J."/>
        </authorList>
    </citation>
    <scope>NUCLEOTIDE SEQUENCE [LARGE SCALE GENOMIC DNA]</scope>
    <source>
        <strain evidence="2 3">AU9919</strain>
    </source>
</reference>
<keyword evidence="1" id="KW-0472">Membrane</keyword>
<organism evidence="2 3">
    <name type="scientific">Bordetella genomosp. 4</name>
    <dbReference type="NCBI Taxonomy" id="463044"/>
    <lineage>
        <taxon>Bacteria</taxon>
        <taxon>Pseudomonadati</taxon>
        <taxon>Pseudomonadota</taxon>
        <taxon>Betaproteobacteria</taxon>
        <taxon>Burkholderiales</taxon>
        <taxon>Alcaligenaceae</taxon>
        <taxon>Bordetella</taxon>
    </lineage>
</organism>
<dbReference type="RefSeq" id="WP_094838567.1">
    <property type="nucleotide sequence ID" value="NZ_NEVQ01000017.1"/>
</dbReference>
<protein>
    <submittedName>
        <fullName evidence="2">Uncharacterized protein</fullName>
    </submittedName>
</protein>
<proteinExistence type="predicted"/>
<keyword evidence="1" id="KW-1133">Transmembrane helix</keyword>
<dbReference type="AlphaFoldDB" id="A0A261U0L0"/>
<evidence type="ECO:0000256" key="1">
    <source>
        <dbReference type="SAM" id="Phobius"/>
    </source>
</evidence>
<feature type="transmembrane region" description="Helical" evidence="1">
    <location>
        <begin position="6"/>
        <end position="30"/>
    </location>
</feature>
<dbReference type="EMBL" id="NEVQ01000017">
    <property type="protein sequence ID" value="OZI54403.1"/>
    <property type="molecule type" value="Genomic_DNA"/>
</dbReference>
<accession>A0A261U0L0</accession>
<dbReference type="Proteomes" id="UP000216885">
    <property type="component" value="Unassembled WGS sequence"/>
</dbReference>
<gene>
    <name evidence="2" type="ORF">CAL20_18150</name>
</gene>
<sequence>MSTPVLAYAFSLVTLCFIVCTICGILLFFVQTDRINATLKHPLLKHGSFRQFPLVIKTSIFQDYFFRLAFPGFNFGLFAHANKQLSHVEPRRVPFSVKIPIVGFWASCWVGLVAMIAVWVILFLYR</sequence>
<name>A0A261U0L0_9BORD</name>